<dbReference type="SUPFAM" id="SSF55031">
    <property type="entry name" value="Bacterial exopeptidase dimerisation domain"/>
    <property type="match status" value="1"/>
</dbReference>
<protein>
    <submittedName>
        <fullName evidence="3">Acetylornithine deacetylase ArgE</fullName>
        <ecNumber evidence="3">3.5.1.16</ecNumber>
    </submittedName>
</protein>
<keyword evidence="2 3" id="KW-0378">Hydrolase</keyword>
<dbReference type="Pfam" id="PF01546">
    <property type="entry name" value="Peptidase_M20"/>
    <property type="match status" value="1"/>
</dbReference>
<reference evidence="4" key="1">
    <citation type="submission" date="2016-07" db="EMBL/GenBank/DDBJ databases">
        <title>Phaeobacter portensis sp. nov., a tropodithietic acid producing bacterium isolated from a German harbor.</title>
        <authorList>
            <person name="Freese H.M."/>
            <person name="Bunk B."/>
            <person name="Breider S."/>
            <person name="Brinkhoff T."/>
        </authorList>
    </citation>
    <scope>NUCLEOTIDE SEQUENCE [LARGE SCALE GENOMIC DNA]</scope>
    <source>
        <strain evidence="4">P97</strain>
    </source>
</reference>
<dbReference type="Proteomes" id="UP000183859">
    <property type="component" value="Chromosome"/>
</dbReference>
<dbReference type="OrthoDB" id="9809784at2"/>
<dbReference type="STRING" id="1844006.PhaeoP97_02564"/>
<accession>A0A1L3I779</accession>
<dbReference type="GO" id="GO:0008777">
    <property type="term" value="F:acetylornithine deacetylase activity"/>
    <property type="evidence" value="ECO:0007669"/>
    <property type="project" value="UniProtKB-EC"/>
</dbReference>
<evidence type="ECO:0000313" key="3">
    <source>
        <dbReference type="EMBL" id="APG47943.1"/>
    </source>
</evidence>
<dbReference type="InterPro" id="IPR002933">
    <property type="entry name" value="Peptidase_M20"/>
</dbReference>
<gene>
    <name evidence="3" type="primary">argE1_2</name>
    <name evidence="3" type="ORF">PhaeoP97_02564</name>
</gene>
<evidence type="ECO:0000256" key="1">
    <source>
        <dbReference type="ARBA" id="ARBA00022723"/>
    </source>
</evidence>
<dbReference type="GO" id="GO:0046872">
    <property type="term" value="F:metal ion binding"/>
    <property type="evidence" value="ECO:0007669"/>
    <property type="project" value="UniProtKB-KW"/>
</dbReference>
<proteinExistence type="predicted"/>
<dbReference type="SUPFAM" id="SSF53187">
    <property type="entry name" value="Zn-dependent exopeptidases"/>
    <property type="match status" value="1"/>
</dbReference>
<dbReference type="EMBL" id="CP016364">
    <property type="protein sequence ID" value="APG47943.1"/>
    <property type="molecule type" value="Genomic_DNA"/>
</dbReference>
<dbReference type="EC" id="3.5.1.16" evidence="3"/>
<dbReference type="Gene3D" id="3.30.70.360">
    <property type="match status" value="1"/>
</dbReference>
<evidence type="ECO:0000313" key="4">
    <source>
        <dbReference type="Proteomes" id="UP000183859"/>
    </source>
</evidence>
<dbReference type="PANTHER" id="PTHR43808">
    <property type="entry name" value="ACETYLORNITHINE DEACETYLASE"/>
    <property type="match status" value="1"/>
</dbReference>
<keyword evidence="1" id="KW-0479">Metal-binding</keyword>
<organism evidence="3 4">
    <name type="scientific">Phaeobacter porticola</name>
    <dbReference type="NCBI Taxonomy" id="1844006"/>
    <lineage>
        <taxon>Bacteria</taxon>
        <taxon>Pseudomonadati</taxon>
        <taxon>Pseudomonadota</taxon>
        <taxon>Alphaproteobacteria</taxon>
        <taxon>Rhodobacterales</taxon>
        <taxon>Roseobacteraceae</taxon>
        <taxon>Phaeobacter</taxon>
    </lineage>
</organism>
<dbReference type="RefSeq" id="WP_072505354.1">
    <property type="nucleotide sequence ID" value="NZ_CP016364.1"/>
</dbReference>
<dbReference type="InterPro" id="IPR050072">
    <property type="entry name" value="Peptidase_M20A"/>
</dbReference>
<sequence>MIIANEWAEKLDAALDKAKAIALLKGAVARNSITGNEANFTAFLNDEMLKRGCSPQTEEFLPGRPNIWGARTGTGTGKGKRLQFIGHTDTVHVEGWSAHWAGTSREDPFGGAIVDDAMWGRGVTDLKGGICAALSALDLLDTAGISLTGDVAFAFVGDEESGEDGSGVSAGIDHWTRKVQSGEIARPDFAIYVEPTNLSVYAAQIGFFIADVTVSGRSAYFGRPDLGLDALKATHSILAKVWQHAETRQSLTPHPLTGQSSVLVTGLQGGGYIAVPGECRFSVIGSLRPGDTIDQAVAEFEAAVRAAPNEDGIEIDIRYPAGRDHPRGGTAAEISTTLPEIDLLISTISSAKPKLGHISGAPFWSESSFLINKLGVPTVYCAPGDIACCHTPQEHLSLEEYFTAIRAYARFMVAYCGTSET</sequence>
<dbReference type="InterPro" id="IPR036264">
    <property type="entry name" value="Bact_exopeptidase_dim_dom"/>
</dbReference>
<dbReference type="KEGG" id="php:PhaeoP97_02564"/>
<dbReference type="Gene3D" id="3.40.630.10">
    <property type="entry name" value="Zn peptidases"/>
    <property type="match status" value="2"/>
</dbReference>
<dbReference type="AlphaFoldDB" id="A0A1L3I779"/>
<name>A0A1L3I779_9RHOB</name>
<keyword evidence="4" id="KW-1185">Reference proteome</keyword>
<evidence type="ECO:0000256" key="2">
    <source>
        <dbReference type="ARBA" id="ARBA00022801"/>
    </source>
</evidence>